<evidence type="ECO:0000313" key="10">
    <source>
        <dbReference type="EMBL" id="RGT55036.1"/>
    </source>
</evidence>
<gene>
    <name evidence="10" type="ORF">DWX20_07670</name>
</gene>
<dbReference type="GO" id="GO:0005524">
    <property type="term" value="F:ATP binding"/>
    <property type="evidence" value="ECO:0007669"/>
    <property type="project" value="UniProtKB-KW"/>
</dbReference>
<dbReference type="PROSITE" id="PS50893">
    <property type="entry name" value="ABC_TRANSPORTER_2"/>
    <property type="match status" value="1"/>
</dbReference>
<feature type="transmembrane region" description="Helical" evidence="7">
    <location>
        <begin position="152"/>
        <end position="171"/>
    </location>
</feature>
<evidence type="ECO:0000259" key="8">
    <source>
        <dbReference type="PROSITE" id="PS50893"/>
    </source>
</evidence>
<organism evidence="10 11">
    <name type="scientific">Solobacterium moorei</name>
    <dbReference type="NCBI Taxonomy" id="102148"/>
    <lineage>
        <taxon>Bacteria</taxon>
        <taxon>Bacillati</taxon>
        <taxon>Bacillota</taxon>
        <taxon>Erysipelotrichia</taxon>
        <taxon>Erysipelotrichales</taxon>
        <taxon>Erysipelotrichaceae</taxon>
        <taxon>Solobacterium</taxon>
    </lineage>
</organism>
<dbReference type="InterPro" id="IPR017871">
    <property type="entry name" value="ABC_transporter-like_CS"/>
</dbReference>
<dbReference type="PANTHER" id="PTHR24221:SF654">
    <property type="entry name" value="ATP-BINDING CASSETTE SUB-FAMILY B MEMBER 6"/>
    <property type="match status" value="1"/>
</dbReference>
<keyword evidence="6 7" id="KW-0472">Membrane</keyword>
<dbReference type="Pfam" id="PF00005">
    <property type="entry name" value="ABC_tran"/>
    <property type="match status" value="1"/>
</dbReference>
<dbReference type="Gene3D" id="3.40.50.300">
    <property type="entry name" value="P-loop containing nucleotide triphosphate hydrolases"/>
    <property type="match status" value="1"/>
</dbReference>
<dbReference type="AlphaFoldDB" id="A0A412PCX7"/>
<dbReference type="PROSITE" id="PS50929">
    <property type="entry name" value="ABC_TM1F"/>
    <property type="match status" value="1"/>
</dbReference>
<comment type="caution">
    <text evidence="10">The sequence shown here is derived from an EMBL/GenBank/DDBJ whole genome shotgun (WGS) entry which is preliminary data.</text>
</comment>
<evidence type="ECO:0000256" key="6">
    <source>
        <dbReference type="ARBA" id="ARBA00023136"/>
    </source>
</evidence>
<reference evidence="10 11" key="1">
    <citation type="submission" date="2018-08" db="EMBL/GenBank/DDBJ databases">
        <title>A genome reference for cultivated species of the human gut microbiota.</title>
        <authorList>
            <person name="Zou Y."/>
            <person name="Xue W."/>
            <person name="Luo G."/>
        </authorList>
    </citation>
    <scope>NUCLEOTIDE SEQUENCE [LARGE SCALE GENOMIC DNA]</scope>
    <source>
        <strain evidence="10 11">AF18-46</strain>
    </source>
</reference>
<dbReference type="EMBL" id="QRWX01000003">
    <property type="protein sequence ID" value="RGT55036.1"/>
    <property type="molecule type" value="Genomic_DNA"/>
</dbReference>
<comment type="subcellular location">
    <subcellularLocation>
        <location evidence="1">Cell membrane</location>
        <topology evidence="1">Multi-pass membrane protein</topology>
    </subcellularLocation>
</comment>
<dbReference type="RefSeq" id="WP_118765074.1">
    <property type="nucleotide sequence ID" value="NZ_CABJCF010000003.1"/>
</dbReference>
<dbReference type="Gene3D" id="1.20.1560.10">
    <property type="entry name" value="ABC transporter type 1, transmembrane domain"/>
    <property type="match status" value="1"/>
</dbReference>
<dbReference type="PANTHER" id="PTHR24221">
    <property type="entry name" value="ATP-BINDING CASSETTE SUB-FAMILY B"/>
    <property type="match status" value="1"/>
</dbReference>
<evidence type="ECO:0000256" key="2">
    <source>
        <dbReference type="ARBA" id="ARBA00022692"/>
    </source>
</evidence>
<evidence type="ECO:0000256" key="4">
    <source>
        <dbReference type="ARBA" id="ARBA00022840"/>
    </source>
</evidence>
<feature type="transmembrane region" description="Helical" evidence="7">
    <location>
        <begin position="23"/>
        <end position="42"/>
    </location>
</feature>
<keyword evidence="4 10" id="KW-0067">ATP-binding</keyword>
<evidence type="ECO:0000256" key="1">
    <source>
        <dbReference type="ARBA" id="ARBA00004651"/>
    </source>
</evidence>
<evidence type="ECO:0000256" key="3">
    <source>
        <dbReference type="ARBA" id="ARBA00022741"/>
    </source>
</evidence>
<dbReference type="Proteomes" id="UP000284731">
    <property type="component" value="Unassembled WGS sequence"/>
</dbReference>
<name>A0A412PCX7_9FIRM</name>
<dbReference type="GO" id="GO:0016887">
    <property type="term" value="F:ATP hydrolysis activity"/>
    <property type="evidence" value="ECO:0007669"/>
    <property type="project" value="InterPro"/>
</dbReference>
<evidence type="ECO:0000259" key="9">
    <source>
        <dbReference type="PROSITE" id="PS50929"/>
    </source>
</evidence>
<dbReference type="InterPro" id="IPR039421">
    <property type="entry name" value="Type_1_exporter"/>
</dbReference>
<keyword evidence="2 7" id="KW-0812">Transmembrane</keyword>
<evidence type="ECO:0000256" key="5">
    <source>
        <dbReference type="ARBA" id="ARBA00022989"/>
    </source>
</evidence>
<dbReference type="GO" id="GO:0034040">
    <property type="term" value="F:ATPase-coupled lipid transmembrane transporter activity"/>
    <property type="evidence" value="ECO:0007669"/>
    <property type="project" value="TreeGrafter"/>
</dbReference>
<dbReference type="PROSITE" id="PS00211">
    <property type="entry name" value="ABC_TRANSPORTER_1"/>
    <property type="match status" value="1"/>
</dbReference>
<protein>
    <submittedName>
        <fullName evidence="10">ABC transporter ATP-binding protein</fullName>
    </submittedName>
</protein>
<feature type="transmembrane region" description="Helical" evidence="7">
    <location>
        <begin position="125"/>
        <end position="146"/>
    </location>
</feature>
<dbReference type="GO" id="GO:0005886">
    <property type="term" value="C:plasma membrane"/>
    <property type="evidence" value="ECO:0007669"/>
    <property type="project" value="UniProtKB-SubCell"/>
</dbReference>
<dbReference type="SUPFAM" id="SSF90123">
    <property type="entry name" value="ABC transporter transmembrane region"/>
    <property type="match status" value="1"/>
</dbReference>
<keyword evidence="3" id="KW-0547">Nucleotide-binding</keyword>
<feature type="domain" description="ABC transmembrane type-1" evidence="9">
    <location>
        <begin position="22"/>
        <end position="266"/>
    </location>
</feature>
<dbReference type="SMART" id="SM00382">
    <property type="entry name" value="AAA"/>
    <property type="match status" value="1"/>
</dbReference>
<dbReference type="InterPro" id="IPR003593">
    <property type="entry name" value="AAA+_ATPase"/>
</dbReference>
<dbReference type="InterPro" id="IPR003439">
    <property type="entry name" value="ABC_transporter-like_ATP-bd"/>
</dbReference>
<keyword evidence="5 7" id="KW-1133">Transmembrane helix</keyword>
<evidence type="ECO:0000313" key="11">
    <source>
        <dbReference type="Proteomes" id="UP000284731"/>
    </source>
</evidence>
<dbReference type="InterPro" id="IPR027417">
    <property type="entry name" value="P-loop_NTPase"/>
</dbReference>
<dbReference type="InterPro" id="IPR011527">
    <property type="entry name" value="ABC1_TM_dom"/>
</dbReference>
<sequence length="526" mass="60426">MKIIVSYFIEATEKFKLSFCKSFLMTVLVSLANLATIIYFRLILNHISTSSTEIIKYLIILCLLLVFTSFINVLWSISLDKFGGEYIAYLVHQCQTSIYNTKFENVDSSKISHALYNDILNIFRVVGNFIPSLLCSVMLIILLLILSITIDLFISLFLLFSIIVGIMISYISRKIIVESSTSTNQKLKEYYNTLHEYTDKVEYIKTNNLLSYFVNLTQAKITNFISSSVKEDKKIYFFSTFTQNYNSLMQFILSIFLSLPIYQNSLPNLAFYIILFNFLMSQGQRMELLFQQINRNKVCFTNISEIRNLPVHKGDKLITDITAIELKDISFSYPNKSKNILDHFSLQLMKGDFALVKGTNGVGKTTLFRILLNQYSPTSGEVLINNEKLDSYSMSSYYDSIAYISQHEPVLNTSIKKYLEEISHSTVKPDTVDQIISRLQMFNLHHINESELSGGEKKKVLLSKLMSLEDKVSLILIDEVDAELDAETKDKFYSHLNNLASNQDKIILVIQHNDTSLLNYNKTISF</sequence>
<feature type="transmembrane region" description="Helical" evidence="7">
    <location>
        <begin position="54"/>
        <end position="75"/>
    </location>
</feature>
<feature type="domain" description="ABC transporter" evidence="8">
    <location>
        <begin position="324"/>
        <end position="526"/>
    </location>
</feature>
<accession>A0A412PCX7</accession>
<dbReference type="SUPFAM" id="SSF52540">
    <property type="entry name" value="P-loop containing nucleoside triphosphate hydrolases"/>
    <property type="match status" value="1"/>
</dbReference>
<evidence type="ECO:0000256" key="7">
    <source>
        <dbReference type="SAM" id="Phobius"/>
    </source>
</evidence>
<dbReference type="InterPro" id="IPR036640">
    <property type="entry name" value="ABC1_TM_sf"/>
</dbReference>
<proteinExistence type="predicted"/>
<dbReference type="GO" id="GO:0140359">
    <property type="term" value="F:ABC-type transporter activity"/>
    <property type="evidence" value="ECO:0007669"/>
    <property type="project" value="InterPro"/>
</dbReference>